<evidence type="ECO:0000313" key="3">
    <source>
        <dbReference type="Proteomes" id="UP000478837"/>
    </source>
</evidence>
<name>A0A6L9MXX9_9ALTE</name>
<gene>
    <name evidence="2" type="ORF">GTW09_16370</name>
</gene>
<reference evidence="2 3" key="1">
    <citation type="submission" date="2020-01" db="EMBL/GenBank/DDBJ databases">
        <title>Genomes of bacteria type strains.</title>
        <authorList>
            <person name="Chen J."/>
            <person name="Zhu S."/>
            <person name="Yang J."/>
        </authorList>
    </citation>
    <scope>NUCLEOTIDE SEQUENCE [LARGE SCALE GENOMIC DNA]</scope>
    <source>
        <strain evidence="2 3">LMG 22958</strain>
    </source>
</reference>
<comment type="caution">
    <text evidence="2">The sequence shown here is derived from an EMBL/GenBank/DDBJ whole genome shotgun (WGS) entry which is preliminary data.</text>
</comment>
<keyword evidence="3" id="KW-1185">Reference proteome</keyword>
<accession>A0A6L9MXX9</accession>
<proteinExistence type="predicted"/>
<keyword evidence="1" id="KW-0472">Membrane</keyword>
<keyword evidence="1" id="KW-1133">Transmembrane helix</keyword>
<protein>
    <submittedName>
        <fullName evidence="2">Uncharacterized protein</fullName>
    </submittedName>
</protein>
<organism evidence="2 3">
    <name type="scientific">Alteromonas hispanica</name>
    <dbReference type="NCBI Taxonomy" id="315421"/>
    <lineage>
        <taxon>Bacteria</taxon>
        <taxon>Pseudomonadati</taxon>
        <taxon>Pseudomonadota</taxon>
        <taxon>Gammaproteobacteria</taxon>
        <taxon>Alteromonadales</taxon>
        <taxon>Alteromonadaceae</taxon>
        <taxon>Alteromonas/Salinimonas group</taxon>
        <taxon>Alteromonas</taxon>
    </lineage>
</organism>
<feature type="transmembrane region" description="Helical" evidence="1">
    <location>
        <begin position="12"/>
        <end position="31"/>
    </location>
</feature>
<evidence type="ECO:0000313" key="2">
    <source>
        <dbReference type="EMBL" id="NDW23094.1"/>
    </source>
</evidence>
<dbReference type="EMBL" id="JAAAWP010000014">
    <property type="protein sequence ID" value="NDW23094.1"/>
    <property type="molecule type" value="Genomic_DNA"/>
</dbReference>
<keyword evidence="1" id="KW-0812">Transmembrane</keyword>
<dbReference type="Proteomes" id="UP000478837">
    <property type="component" value="Unassembled WGS sequence"/>
</dbReference>
<sequence length="68" mass="7216">MIKKHQLKKLLKISLILSFLILILAVLKTLINGTISQLTISGALQAVAISFVTGTVGAVALMLKDNKG</sequence>
<dbReference type="AlphaFoldDB" id="A0A6L9MXX9"/>
<evidence type="ECO:0000256" key="1">
    <source>
        <dbReference type="SAM" id="Phobius"/>
    </source>
</evidence>
<feature type="transmembrane region" description="Helical" evidence="1">
    <location>
        <begin position="43"/>
        <end position="63"/>
    </location>
</feature>